<keyword evidence="3" id="KW-0012">Acyltransferase</keyword>
<dbReference type="InterPro" id="IPR000542">
    <property type="entry name" value="Carn_acyl_trans"/>
</dbReference>
<evidence type="ECO:0000313" key="5">
    <source>
        <dbReference type="EMBL" id="CAB1417078.1"/>
    </source>
</evidence>
<dbReference type="Gene3D" id="3.30.559.70">
    <property type="entry name" value="Choline/Carnitine o-acyltransferase, domain 2"/>
    <property type="match status" value="1"/>
</dbReference>
<dbReference type="Proteomes" id="UP001153269">
    <property type="component" value="Unassembled WGS sequence"/>
</dbReference>
<dbReference type="GO" id="GO:0005777">
    <property type="term" value="C:peroxisome"/>
    <property type="evidence" value="ECO:0007669"/>
    <property type="project" value="TreeGrafter"/>
</dbReference>
<keyword evidence="6" id="KW-1185">Reference proteome</keyword>
<keyword evidence="2" id="KW-0808">Transferase</keyword>
<dbReference type="SUPFAM" id="SSF52777">
    <property type="entry name" value="CoA-dependent acyltransferases"/>
    <property type="match status" value="1"/>
</dbReference>
<accession>A0A9N7Y904</accession>
<dbReference type="GO" id="GO:0019254">
    <property type="term" value="P:carnitine metabolic process, CoA-linked"/>
    <property type="evidence" value="ECO:0007669"/>
    <property type="project" value="TreeGrafter"/>
</dbReference>
<dbReference type="GO" id="GO:0004092">
    <property type="term" value="F:carnitine O-acetyltransferase activity"/>
    <property type="evidence" value="ECO:0007669"/>
    <property type="project" value="TreeGrafter"/>
</dbReference>
<comment type="caution">
    <text evidence="5">The sequence shown here is derived from an EMBL/GenBank/DDBJ whole genome shotgun (WGS) entry which is preliminary data.</text>
</comment>
<name>A0A9N7Y904_PLEPL</name>
<dbReference type="AlphaFoldDB" id="A0A9N7Y904"/>
<dbReference type="PANTHER" id="PTHR22589">
    <property type="entry name" value="CARNITINE O-ACYLTRANSFERASE"/>
    <property type="match status" value="1"/>
</dbReference>
<feature type="domain" description="Choline/carnitine acyltransferase" evidence="4">
    <location>
        <begin position="33"/>
        <end position="288"/>
    </location>
</feature>
<organism evidence="5 6">
    <name type="scientific">Pleuronectes platessa</name>
    <name type="common">European plaice</name>
    <dbReference type="NCBI Taxonomy" id="8262"/>
    <lineage>
        <taxon>Eukaryota</taxon>
        <taxon>Metazoa</taxon>
        <taxon>Chordata</taxon>
        <taxon>Craniata</taxon>
        <taxon>Vertebrata</taxon>
        <taxon>Euteleostomi</taxon>
        <taxon>Actinopterygii</taxon>
        <taxon>Neopterygii</taxon>
        <taxon>Teleostei</taxon>
        <taxon>Neoteleostei</taxon>
        <taxon>Acanthomorphata</taxon>
        <taxon>Carangaria</taxon>
        <taxon>Pleuronectiformes</taxon>
        <taxon>Pleuronectoidei</taxon>
        <taxon>Pleuronectidae</taxon>
        <taxon>Pleuronectes</taxon>
    </lineage>
</organism>
<dbReference type="InterPro" id="IPR042231">
    <property type="entry name" value="Cho/carn_acyl_trans_2"/>
</dbReference>
<comment type="similarity">
    <text evidence="1">Belongs to the carnitine/choline acetyltransferase family.</text>
</comment>
<gene>
    <name evidence="5" type="ORF">PLEPLA_LOCUS4879</name>
</gene>
<dbReference type="Gene3D" id="3.30.559.10">
    <property type="entry name" value="Chloramphenicol acetyltransferase-like domain"/>
    <property type="match status" value="1"/>
</dbReference>
<evidence type="ECO:0000313" key="6">
    <source>
        <dbReference type="Proteomes" id="UP001153269"/>
    </source>
</evidence>
<evidence type="ECO:0000256" key="1">
    <source>
        <dbReference type="ARBA" id="ARBA00005232"/>
    </source>
</evidence>
<proteinExistence type="inferred from homology"/>
<evidence type="ECO:0000259" key="4">
    <source>
        <dbReference type="Pfam" id="PF00755"/>
    </source>
</evidence>
<dbReference type="PANTHER" id="PTHR22589:SF47">
    <property type="entry name" value="CHOLINE_CARNITINE ACYLTRANSFERASE DOMAIN-CONTAINING PROTEIN"/>
    <property type="match status" value="1"/>
</dbReference>
<dbReference type="InterPro" id="IPR023213">
    <property type="entry name" value="CAT-like_dom_sf"/>
</dbReference>
<protein>
    <recommendedName>
        <fullName evidence="4">Choline/carnitine acyltransferase domain-containing protein</fullName>
    </recommendedName>
</protein>
<evidence type="ECO:0000256" key="2">
    <source>
        <dbReference type="ARBA" id="ARBA00022679"/>
    </source>
</evidence>
<dbReference type="InterPro" id="IPR039551">
    <property type="entry name" value="Cho/carn_acyl_trans"/>
</dbReference>
<evidence type="ECO:0000256" key="3">
    <source>
        <dbReference type="ARBA" id="ARBA00023315"/>
    </source>
</evidence>
<dbReference type="Pfam" id="PF00755">
    <property type="entry name" value="Carn_acyltransf"/>
    <property type="match status" value="1"/>
</dbReference>
<reference evidence="5" key="1">
    <citation type="submission" date="2020-03" db="EMBL/GenBank/DDBJ databases">
        <authorList>
            <person name="Weist P."/>
        </authorList>
    </citation>
    <scope>NUCLEOTIDE SEQUENCE</scope>
</reference>
<dbReference type="EMBL" id="CADEAL010000242">
    <property type="protein sequence ID" value="CAB1417078.1"/>
    <property type="molecule type" value="Genomic_DNA"/>
</dbReference>
<sequence>MILSRIQPGPCRAWLARVSLRQEVCFSSSVPPQPVPPLAHTLQGYLRALEPLLPPEEISHTRKMVQEFGRPGGLGSQLQEGLEKRARHNKNWISDWWVQWAYLESRQPLPVHSSPAISLPRRDYNDWRSQLVFASKLIAAVLDFKAKIKTGQLPVENMRGKPLCMELYPLLFSSCRIPGPKHDHIAYYGRSRRLPTHITVVRNYQFFQLEVYNSDGSRLTESQIHSQLLRIRSQSWKTDKEPMGILTSEHRHTWGQAYNRLLRDKLNKESVRMIETGLFSLCLDSPVMRISDEKYVTHTGLHNT</sequence>